<feature type="region of interest" description="Disordered" evidence="1">
    <location>
        <begin position="182"/>
        <end position="267"/>
    </location>
</feature>
<evidence type="ECO:0000256" key="1">
    <source>
        <dbReference type="SAM" id="MobiDB-lite"/>
    </source>
</evidence>
<name>A0ABQ8C0G8_BRANA</name>
<gene>
    <name evidence="2" type="ORF">HID58_033871</name>
</gene>
<organism evidence="2 3">
    <name type="scientific">Brassica napus</name>
    <name type="common">Rape</name>
    <dbReference type="NCBI Taxonomy" id="3708"/>
    <lineage>
        <taxon>Eukaryota</taxon>
        <taxon>Viridiplantae</taxon>
        <taxon>Streptophyta</taxon>
        <taxon>Embryophyta</taxon>
        <taxon>Tracheophyta</taxon>
        <taxon>Spermatophyta</taxon>
        <taxon>Magnoliopsida</taxon>
        <taxon>eudicotyledons</taxon>
        <taxon>Gunneridae</taxon>
        <taxon>Pentapetalae</taxon>
        <taxon>rosids</taxon>
        <taxon>malvids</taxon>
        <taxon>Brassicales</taxon>
        <taxon>Brassicaceae</taxon>
        <taxon>Brassiceae</taxon>
        <taxon>Brassica</taxon>
    </lineage>
</organism>
<protein>
    <submittedName>
        <fullName evidence="2">Uncharacterized protein</fullName>
    </submittedName>
</protein>
<dbReference type="EMBL" id="JAGKQM010000009">
    <property type="protein sequence ID" value="KAH0910550.1"/>
    <property type="molecule type" value="Genomic_DNA"/>
</dbReference>
<evidence type="ECO:0000313" key="2">
    <source>
        <dbReference type="EMBL" id="KAH0910550.1"/>
    </source>
</evidence>
<comment type="caution">
    <text evidence="2">The sequence shown here is derived from an EMBL/GenBank/DDBJ whole genome shotgun (WGS) entry which is preliminary data.</text>
</comment>
<feature type="compositionally biased region" description="Basic and acidic residues" evidence="1">
    <location>
        <begin position="240"/>
        <end position="249"/>
    </location>
</feature>
<evidence type="ECO:0000313" key="3">
    <source>
        <dbReference type="Proteomes" id="UP000824890"/>
    </source>
</evidence>
<proteinExistence type="predicted"/>
<feature type="compositionally biased region" description="Polar residues" evidence="1">
    <location>
        <begin position="193"/>
        <end position="215"/>
    </location>
</feature>
<keyword evidence="3" id="KW-1185">Reference proteome</keyword>
<reference evidence="2 3" key="1">
    <citation type="submission" date="2021-05" db="EMBL/GenBank/DDBJ databases">
        <title>Genome Assembly of Synthetic Allotetraploid Brassica napus Reveals Homoeologous Exchanges between Subgenomes.</title>
        <authorList>
            <person name="Davis J.T."/>
        </authorList>
    </citation>
    <scope>NUCLEOTIDE SEQUENCE [LARGE SCALE GENOMIC DNA]</scope>
    <source>
        <strain evidence="3">cv. Da-Ae</strain>
        <tissue evidence="2">Seedling</tissue>
    </source>
</reference>
<accession>A0ABQ8C0G8</accession>
<dbReference type="Proteomes" id="UP000824890">
    <property type="component" value="Unassembled WGS sequence"/>
</dbReference>
<sequence length="267" mass="30251">MVKKKNIFGWKPPPISWLKCDIGCAWDKIRMQSGISWILRNREVRSGLLNVFFLFLSQRAIECLKTLHFNSIIFASEDLDLIGAISKPHVWPSLKFFLPLLNDFPDWKAHFNSRHNIKAAMLISESVIKEDLLQSYIARGHPCWLTKQRERLKVRRQGERAPPVNTDGGLIRFRSISGGVFMPYTDPPMKPSNLPSTELSRGSNSPDTNEPTPRTLTAAKRLKSHAAQVPNHHVFPSTKALRDETRSDGEEAQGTAIPYEPSAVSRN</sequence>